<feature type="compositionally biased region" description="Low complexity" evidence="2">
    <location>
        <begin position="532"/>
        <end position="542"/>
    </location>
</feature>
<comment type="caution">
    <text evidence="3">The sequence shown here is derived from an EMBL/GenBank/DDBJ whole genome shotgun (WGS) entry which is preliminary data.</text>
</comment>
<feature type="compositionally biased region" description="Pro residues" evidence="2">
    <location>
        <begin position="185"/>
        <end position="194"/>
    </location>
</feature>
<feature type="compositionally biased region" description="Basic and acidic residues" evidence="2">
    <location>
        <begin position="667"/>
        <end position="677"/>
    </location>
</feature>
<protein>
    <submittedName>
        <fullName evidence="3">Uncharacterized protein</fullName>
    </submittedName>
</protein>
<proteinExistence type="predicted"/>
<evidence type="ECO:0000256" key="2">
    <source>
        <dbReference type="SAM" id="MobiDB-lite"/>
    </source>
</evidence>
<reference evidence="3" key="1">
    <citation type="submission" date="2021-01" db="EMBL/GenBank/DDBJ databases">
        <authorList>
            <person name="Kaushik A."/>
        </authorList>
    </citation>
    <scope>NUCLEOTIDE SEQUENCE</scope>
    <source>
        <strain evidence="3">AG5</strain>
    </source>
</reference>
<keyword evidence="1" id="KW-0175">Coiled coil</keyword>
<feature type="compositionally biased region" description="Acidic residues" evidence="2">
    <location>
        <begin position="632"/>
        <end position="651"/>
    </location>
</feature>
<feature type="compositionally biased region" description="Basic and acidic residues" evidence="2">
    <location>
        <begin position="292"/>
        <end position="320"/>
    </location>
</feature>
<organism evidence="3 4">
    <name type="scientific">Rhizoctonia solani</name>
    <dbReference type="NCBI Taxonomy" id="456999"/>
    <lineage>
        <taxon>Eukaryota</taxon>
        <taxon>Fungi</taxon>
        <taxon>Dikarya</taxon>
        <taxon>Basidiomycota</taxon>
        <taxon>Agaricomycotina</taxon>
        <taxon>Agaricomycetes</taxon>
        <taxon>Cantharellales</taxon>
        <taxon>Ceratobasidiaceae</taxon>
        <taxon>Rhizoctonia</taxon>
    </lineage>
</organism>
<evidence type="ECO:0000256" key="1">
    <source>
        <dbReference type="SAM" id="Coils"/>
    </source>
</evidence>
<sequence>MVFPIANPHTPTNLRVPRNEASEGRNVACVSDCKQDFCRGVAELVEYITGWSYIAVALMADSSRTLAAALARTEMWTQTTAGLLVLLAAVLAAVWRRRRWRRTKPWLAKLRAETASKVEKDKETLRKDRPPLKDTPKESSDKEKKPKPDLVKRTKERRKRGKESKPTRTPLAPATQPSPDDQPHVVPPHLIPLPPSPTITPTLVLSSNSPVSTAFDTEIPPITPTLTLASPASTKPKLPAFPPVSPLPPNLARKPPPVVRKPVPSIDTGTGSLNRKPSYAGEVEFPTLNSFPKEERPKVGRKPSDAGRKDRARKPSEGNKKTATPESTQIASLKGALEAARLREEEVVEERKSWQKKERELQTQINQLSHQLHALTIAFATGGGQGFPPYGYGYGTAVDPTTQPTTPAMKSETTSEAEHIPPPHTAYPATYVPYPQFPVFMVPHGPAMTPQHAPPMAHMPPTPTMSPPPMSPPAPPYLFSQHPWTMHRGGSPMHHGHPINSPGGIPMNHAPGRYPNFYSGSPRRGGSRLPRRPGTGTPSTPSVGSVDDSIALPNMEIYPDTGFGRDISFVPPAKDALSLFGGNDRSFTSHTVFPQPPKDPSVPDTTDDYIPLRDDYIPIPPPPSGTKREREPETDDDDDSSSSESDDDSVIFEDGSVTDSVNLSLRGSERGKGELEVVRIAGEQDTI</sequence>
<feature type="compositionally biased region" description="Polar residues" evidence="2">
    <location>
        <begin position="321"/>
        <end position="330"/>
    </location>
</feature>
<dbReference type="EMBL" id="CAJNJQ010001922">
    <property type="protein sequence ID" value="CAE7154885.1"/>
    <property type="molecule type" value="Genomic_DNA"/>
</dbReference>
<feature type="compositionally biased region" description="Basic and acidic residues" evidence="2">
    <location>
        <begin position="117"/>
        <end position="153"/>
    </location>
</feature>
<evidence type="ECO:0000313" key="4">
    <source>
        <dbReference type="Proteomes" id="UP000663827"/>
    </source>
</evidence>
<feature type="region of interest" description="Disordered" evidence="2">
    <location>
        <begin position="117"/>
        <end position="194"/>
    </location>
</feature>
<feature type="region of interest" description="Disordered" evidence="2">
    <location>
        <begin position="588"/>
        <end position="687"/>
    </location>
</feature>
<gene>
    <name evidence="3" type="ORF">RDB_LOCUS92708</name>
</gene>
<name>A0A8H3HZ69_9AGAM</name>
<dbReference type="AlphaFoldDB" id="A0A8H3HZ69"/>
<feature type="region of interest" description="Disordered" evidence="2">
    <location>
        <begin position="226"/>
        <end position="330"/>
    </location>
</feature>
<feature type="compositionally biased region" description="Pro residues" evidence="2">
    <location>
        <begin position="239"/>
        <end position="259"/>
    </location>
</feature>
<feature type="coiled-coil region" evidence="1">
    <location>
        <begin position="337"/>
        <end position="371"/>
    </location>
</feature>
<dbReference type="Proteomes" id="UP000663827">
    <property type="component" value="Unassembled WGS sequence"/>
</dbReference>
<feature type="region of interest" description="Disordered" evidence="2">
    <location>
        <begin position="488"/>
        <end position="548"/>
    </location>
</feature>
<accession>A0A8H3HZ69</accession>
<evidence type="ECO:0000313" key="3">
    <source>
        <dbReference type="EMBL" id="CAE7154885.1"/>
    </source>
</evidence>